<comment type="caution">
    <text evidence="2">The sequence shown here is derived from an EMBL/GenBank/DDBJ whole genome shotgun (WGS) entry which is preliminary data.</text>
</comment>
<organism evidence="2 3">
    <name type="scientific">Candidatus Desantisbacteria bacterium CG2_30_40_21</name>
    <dbReference type="NCBI Taxonomy" id="1817895"/>
    <lineage>
        <taxon>Bacteria</taxon>
        <taxon>Candidatus Desantisiibacteriota</taxon>
    </lineage>
</organism>
<dbReference type="AlphaFoldDB" id="A0A1J5EDW5"/>
<name>A0A1J5EDW5_9BACT</name>
<evidence type="ECO:0008006" key="4">
    <source>
        <dbReference type="Google" id="ProtNLM"/>
    </source>
</evidence>
<dbReference type="STRING" id="1817895.AUJ95_04075"/>
<accession>A0A1J5EDW5</accession>
<proteinExistence type="predicted"/>
<sequence length="319" mass="35943">MKKKIITLLCLLICQSSLVYGELLVKPKGVDILRISPDPRGSSMGKTGVGFSGVSVTGIYWNPASIAGIDKRELAFMHNQWLNDIKYEFIGYSLPLEDRTAYLGISTAYLHMDKIPGRYITRLPMVDYSAYDLISTIVYTRVYQYFGYGATVKLISSKIENETAKGMGLDVGAIYNLDNELGLGISMNNIGLKRSKFIDHKDSLPLSLRIGGYYKNRHRLLTCLELIKELDRNVNLGCGVEYEVLKNNQNKNLYLRMGYNTNKNEKITAGIGITHSSLKLDYCYEPYNTYLGDTHRILLNYTTQTPSLPHSSRPEGGQF</sequence>
<gene>
    <name evidence="2" type="ORF">AUJ95_04075</name>
</gene>
<evidence type="ECO:0000313" key="3">
    <source>
        <dbReference type="Proteomes" id="UP000183085"/>
    </source>
</evidence>
<feature type="signal peptide" evidence="1">
    <location>
        <begin position="1"/>
        <end position="21"/>
    </location>
</feature>
<feature type="chain" id="PRO_5012362706" description="PorV/PorQ family protein" evidence="1">
    <location>
        <begin position="22"/>
        <end position="319"/>
    </location>
</feature>
<dbReference type="Proteomes" id="UP000183085">
    <property type="component" value="Unassembled WGS sequence"/>
</dbReference>
<keyword evidence="1" id="KW-0732">Signal</keyword>
<reference evidence="2 3" key="1">
    <citation type="journal article" date="2016" name="Environ. Microbiol.">
        <title>Genomic resolution of a cold subsurface aquifer community provides metabolic insights for novel microbes adapted to high CO concentrations.</title>
        <authorList>
            <person name="Probst A.J."/>
            <person name="Castelle C.J."/>
            <person name="Singh A."/>
            <person name="Brown C.T."/>
            <person name="Anantharaman K."/>
            <person name="Sharon I."/>
            <person name="Hug L.A."/>
            <person name="Burstein D."/>
            <person name="Emerson J.B."/>
            <person name="Thomas B.C."/>
            <person name="Banfield J.F."/>
        </authorList>
    </citation>
    <scope>NUCLEOTIDE SEQUENCE [LARGE SCALE GENOMIC DNA]</scope>
    <source>
        <strain evidence="2">CG2_30_40_21</strain>
    </source>
</reference>
<protein>
    <recommendedName>
        <fullName evidence="4">PorV/PorQ family protein</fullName>
    </recommendedName>
</protein>
<dbReference type="Gene3D" id="2.40.160.60">
    <property type="entry name" value="Outer membrane protein transport protein (OMPP1/FadL/TodX)"/>
    <property type="match status" value="1"/>
</dbReference>
<dbReference type="NCBIfam" id="NF033709">
    <property type="entry name" value="PorV_fam"/>
    <property type="match status" value="1"/>
</dbReference>
<dbReference type="EMBL" id="MNYI01000103">
    <property type="protein sequence ID" value="OIP40864.1"/>
    <property type="molecule type" value="Genomic_DNA"/>
</dbReference>
<evidence type="ECO:0000256" key="1">
    <source>
        <dbReference type="SAM" id="SignalP"/>
    </source>
</evidence>
<evidence type="ECO:0000313" key="2">
    <source>
        <dbReference type="EMBL" id="OIP40864.1"/>
    </source>
</evidence>